<keyword evidence="3" id="KW-1185">Reference proteome</keyword>
<dbReference type="AlphaFoldDB" id="A0ABD3PI05"/>
<reference evidence="2 3" key="1">
    <citation type="submission" date="2024-10" db="EMBL/GenBank/DDBJ databases">
        <title>Updated reference genomes for cyclostephanoid diatoms.</title>
        <authorList>
            <person name="Roberts W.R."/>
            <person name="Alverson A.J."/>
        </authorList>
    </citation>
    <scope>NUCLEOTIDE SEQUENCE [LARGE SCALE GENOMIC DNA]</scope>
    <source>
        <strain evidence="2 3">AJA010-31</strain>
    </source>
</reference>
<feature type="compositionally biased region" description="Low complexity" evidence="1">
    <location>
        <begin position="143"/>
        <end position="156"/>
    </location>
</feature>
<evidence type="ECO:0000256" key="1">
    <source>
        <dbReference type="SAM" id="MobiDB-lite"/>
    </source>
</evidence>
<organism evidence="2 3">
    <name type="scientific">Cyclotella atomus</name>
    <dbReference type="NCBI Taxonomy" id="382360"/>
    <lineage>
        <taxon>Eukaryota</taxon>
        <taxon>Sar</taxon>
        <taxon>Stramenopiles</taxon>
        <taxon>Ochrophyta</taxon>
        <taxon>Bacillariophyta</taxon>
        <taxon>Coscinodiscophyceae</taxon>
        <taxon>Thalassiosirophycidae</taxon>
        <taxon>Stephanodiscales</taxon>
        <taxon>Stephanodiscaceae</taxon>
        <taxon>Cyclotella</taxon>
    </lineage>
</organism>
<gene>
    <name evidence="2" type="ORF">ACHAWO_005517</name>
</gene>
<dbReference type="EMBL" id="JALLPJ020000605">
    <property type="protein sequence ID" value="KAL3787599.1"/>
    <property type="molecule type" value="Genomic_DNA"/>
</dbReference>
<evidence type="ECO:0000313" key="2">
    <source>
        <dbReference type="EMBL" id="KAL3787599.1"/>
    </source>
</evidence>
<feature type="region of interest" description="Disordered" evidence="1">
    <location>
        <begin position="822"/>
        <end position="860"/>
    </location>
</feature>
<evidence type="ECO:0000313" key="3">
    <source>
        <dbReference type="Proteomes" id="UP001530400"/>
    </source>
</evidence>
<proteinExistence type="predicted"/>
<feature type="compositionally biased region" description="Acidic residues" evidence="1">
    <location>
        <begin position="654"/>
        <end position="701"/>
    </location>
</feature>
<feature type="compositionally biased region" description="Polar residues" evidence="1">
    <location>
        <begin position="112"/>
        <end position="126"/>
    </location>
</feature>
<feature type="region of interest" description="Disordered" evidence="1">
    <location>
        <begin position="643"/>
        <end position="701"/>
    </location>
</feature>
<dbReference type="Proteomes" id="UP001530400">
    <property type="component" value="Unassembled WGS sequence"/>
</dbReference>
<sequence>MPTESTNESDTSGMMSGRKRGTMSTPARGKGGSEKEPNEMELSDNEDITKPPSILKKGTVAKGAQSPDKKKTRKSTKDQTDGGDTGKGGKTRGRSKSREKGSSGGAGWSKSRTGSKTPKPRSTSKTPKARSSSKGAKAKKTATESYAKKAAATPKSSAKKKPKKLNHSKYVGGVMEMSKSGTLRTDVYAKLMKLLTICQSAHGAKTARVANYKDPEGVPIATPSQMPSLHVQVTNYFWFPPGNRMWNGNTIPVNKTRKIEFCFLMEADVPIEEIVWTVGIDLIDLGITLEVKTCQAISHKSLMHFMYINNRFNRAEFEGSLMQQLAEFQKDVHEYDPTSYLGRKEAAKKKIPTLTVKLDYPFNGPWEKMRDGKDTRFKRTFVVEYSTEDEVYVETLMGEFKKAGKIKEYWGEWATFHYAPAKDDETVSSTAKLRWHRICDAHSCTMLSTGVVMLWDIKDPDRKIKVEYWKPKHDKMEFMSLRDVLHSIKVTDESAGSEVNVIHGLCPAPGGGWEAGVASSLPQAHTTGTNIAAHPAGWIMGYLKAKGWKEGCIKQLLKHTFTAQAVASAEKSSWDRKTGVVKSDMVDETEQELLDIEQSWVDMSLLNSNNVEDSAVKEGETVAFNWADGGSVKTMATNQFESVSDAETSVVYSSEEEDESESSEEEGSVEEEKEEEDYASARESEEEDMVNLVDSDGDSEELDPMNLEEKLWTDIADLEDPVTELFFEDEQERDNIWTMLLGGVVTSKILRLAEKYRMRRDREMQVEYEMMELVDPETAEEEGYGEVYKDLEKEYNSLQLLKKSNEVRLRDALRKLLAEQLPAAQDKDDDASAHVKNSVAFEDEAMQDNAQSEDGGRSSE</sequence>
<name>A0ABD3PI05_9STRA</name>
<accession>A0ABD3PI05</accession>
<protein>
    <submittedName>
        <fullName evidence="2">Uncharacterized protein</fullName>
    </submittedName>
</protein>
<feature type="compositionally biased region" description="Basic residues" evidence="1">
    <location>
        <begin position="157"/>
        <end position="166"/>
    </location>
</feature>
<feature type="region of interest" description="Disordered" evidence="1">
    <location>
        <begin position="1"/>
        <end position="166"/>
    </location>
</feature>
<comment type="caution">
    <text evidence="2">The sequence shown here is derived from an EMBL/GenBank/DDBJ whole genome shotgun (WGS) entry which is preliminary data.</text>
</comment>
<feature type="compositionally biased region" description="Polar residues" evidence="1">
    <location>
        <begin position="1"/>
        <end position="14"/>
    </location>
</feature>